<dbReference type="Proteomes" id="UP000187209">
    <property type="component" value="Unassembled WGS sequence"/>
</dbReference>
<keyword evidence="4" id="KW-0418">Kinase</keyword>
<evidence type="ECO:0000256" key="8">
    <source>
        <dbReference type="SAM" id="MobiDB-lite"/>
    </source>
</evidence>
<evidence type="ECO:0000256" key="6">
    <source>
        <dbReference type="PROSITE-ProRule" id="PRU00023"/>
    </source>
</evidence>
<comment type="caution">
    <text evidence="10">The sequence shown here is derived from an EMBL/GenBank/DDBJ whole genome shotgun (WGS) entry which is preliminary data.</text>
</comment>
<keyword evidence="2" id="KW-0808">Transferase</keyword>
<keyword evidence="6" id="KW-0040">ANK repeat</keyword>
<feature type="repeat" description="ANK" evidence="6">
    <location>
        <begin position="192"/>
        <end position="224"/>
    </location>
</feature>
<evidence type="ECO:0000256" key="2">
    <source>
        <dbReference type="ARBA" id="ARBA00022679"/>
    </source>
</evidence>
<dbReference type="EMBL" id="MPUH01000270">
    <property type="protein sequence ID" value="OMJ84400.1"/>
    <property type="molecule type" value="Genomic_DNA"/>
</dbReference>
<dbReference type="Gene3D" id="1.25.40.20">
    <property type="entry name" value="Ankyrin repeat-containing domain"/>
    <property type="match status" value="1"/>
</dbReference>
<dbReference type="Gene3D" id="1.10.510.10">
    <property type="entry name" value="Transferase(Phosphotransferase) domain 1"/>
    <property type="match status" value="1"/>
</dbReference>
<evidence type="ECO:0000259" key="9">
    <source>
        <dbReference type="PROSITE" id="PS50011"/>
    </source>
</evidence>
<keyword evidence="5 7" id="KW-0067">ATP-binding</keyword>
<dbReference type="InterPro" id="IPR011009">
    <property type="entry name" value="Kinase-like_dom_sf"/>
</dbReference>
<organism evidence="10 11">
    <name type="scientific">Stentor coeruleus</name>
    <dbReference type="NCBI Taxonomy" id="5963"/>
    <lineage>
        <taxon>Eukaryota</taxon>
        <taxon>Sar</taxon>
        <taxon>Alveolata</taxon>
        <taxon>Ciliophora</taxon>
        <taxon>Postciliodesmatophora</taxon>
        <taxon>Heterotrichea</taxon>
        <taxon>Heterotrichida</taxon>
        <taxon>Stentoridae</taxon>
        <taxon>Stentor</taxon>
    </lineage>
</organism>
<dbReference type="SUPFAM" id="SSF48403">
    <property type="entry name" value="Ankyrin repeat"/>
    <property type="match status" value="1"/>
</dbReference>
<dbReference type="SMART" id="SM00248">
    <property type="entry name" value="ANK"/>
    <property type="match status" value="5"/>
</dbReference>
<dbReference type="GO" id="GO:0004674">
    <property type="term" value="F:protein serine/threonine kinase activity"/>
    <property type="evidence" value="ECO:0007669"/>
    <property type="project" value="UniProtKB-KW"/>
</dbReference>
<dbReference type="SMART" id="SM00220">
    <property type="entry name" value="S_TKc"/>
    <property type="match status" value="1"/>
</dbReference>
<dbReference type="InterPro" id="IPR045270">
    <property type="entry name" value="STKc_AGC"/>
</dbReference>
<evidence type="ECO:0000256" key="1">
    <source>
        <dbReference type="ARBA" id="ARBA00022527"/>
    </source>
</evidence>
<dbReference type="Gene3D" id="3.30.200.20">
    <property type="entry name" value="Phosphorylase Kinase, domain 1"/>
    <property type="match status" value="1"/>
</dbReference>
<protein>
    <recommendedName>
        <fullName evidence="9">Protein kinase domain-containing protein</fullName>
    </recommendedName>
</protein>
<evidence type="ECO:0000313" key="10">
    <source>
        <dbReference type="EMBL" id="OMJ84400.1"/>
    </source>
</evidence>
<gene>
    <name evidence="10" type="ORF">SteCoe_14472</name>
</gene>
<feature type="compositionally biased region" description="Acidic residues" evidence="8">
    <location>
        <begin position="8"/>
        <end position="17"/>
    </location>
</feature>
<dbReference type="Pfam" id="PF00023">
    <property type="entry name" value="Ank"/>
    <property type="match status" value="1"/>
</dbReference>
<dbReference type="OrthoDB" id="308845at2759"/>
<feature type="compositionally biased region" description="Polar residues" evidence="8">
    <location>
        <begin position="38"/>
        <end position="49"/>
    </location>
</feature>
<dbReference type="PROSITE" id="PS50011">
    <property type="entry name" value="PROTEIN_KINASE_DOM"/>
    <property type="match status" value="1"/>
</dbReference>
<keyword evidence="1" id="KW-0723">Serine/threonine-protein kinase</keyword>
<dbReference type="AlphaFoldDB" id="A0A1R2C5Z1"/>
<dbReference type="SUPFAM" id="SSF56112">
    <property type="entry name" value="Protein kinase-like (PK-like)"/>
    <property type="match status" value="1"/>
</dbReference>
<reference evidence="10 11" key="1">
    <citation type="submission" date="2016-11" db="EMBL/GenBank/DDBJ databases">
        <title>The macronuclear genome of Stentor coeruleus: a giant cell with tiny introns.</title>
        <authorList>
            <person name="Slabodnick M."/>
            <person name="Ruby J.G."/>
            <person name="Reiff S.B."/>
            <person name="Swart E.C."/>
            <person name="Gosai S."/>
            <person name="Prabakaran S."/>
            <person name="Witkowska E."/>
            <person name="Larue G.E."/>
            <person name="Fisher S."/>
            <person name="Freeman R.M."/>
            <person name="Gunawardena J."/>
            <person name="Chu W."/>
            <person name="Stover N.A."/>
            <person name="Gregory B.D."/>
            <person name="Nowacki M."/>
            <person name="Derisi J."/>
            <person name="Roy S.W."/>
            <person name="Marshall W.F."/>
            <person name="Sood P."/>
        </authorList>
    </citation>
    <scope>NUCLEOTIDE SEQUENCE [LARGE SCALE GENOMIC DNA]</scope>
    <source>
        <strain evidence="10">WM001</strain>
    </source>
</reference>
<dbReference type="PROSITE" id="PS50088">
    <property type="entry name" value="ANK_REPEAT"/>
    <property type="match status" value="3"/>
</dbReference>
<dbReference type="CDD" id="cd05123">
    <property type="entry name" value="STKc_AGC"/>
    <property type="match status" value="1"/>
</dbReference>
<evidence type="ECO:0000256" key="4">
    <source>
        <dbReference type="ARBA" id="ARBA00022777"/>
    </source>
</evidence>
<dbReference type="Pfam" id="PF00069">
    <property type="entry name" value="Pkinase"/>
    <property type="match status" value="1"/>
</dbReference>
<keyword evidence="3 7" id="KW-0547">Nucleotide-binding</keyword>
<dbReference type="InterPro" id="IPR000719">
    <property type="entry name" value="Prot_kinase_dom"/>
</dbReference>
<evidence type="ECO:0000256" key="3">
    <source>
        <dbReference type="ARBA" id="ARBA00022741"/>
    </source>
</evidence>
<evidence type="ECO:0000313" key="11">
    <source>
        <dbReference type="Proteomes" id="UP000187209"/>
    </source>
</evidence>
<dbReference type="GO" id="GO:0005524">
    <property type="term" value="F:ATP binding"/>
    <property type="evidence" value="ECO:0007669"/>
    <property type="project" value="UniProtKB-UniRule"/>
</dbReference>
<dbReference type="InterPro" id="IPR002110">
    <property type="entry name" value="Ankyrin_rpt"/>
</dbReference>
<name>A0A1R2C5Z1_9CILI</name>
<feature type="region of interest" description="Disordered" evidence="8">
    <location>
        <begin position="1"/>
        <end position="49"/>
    </location>
</feature>
<sequence>MFNYDLPSIEEESEDSLQEPSTIYLSLDQSSPLSPSPVTQSDSQSINDFPQQDHLNIIPISKSTLIPSSNENINNSPEYQSLKRKANTSLWEAVERNDIDMIKKLLDIGLNGNLIAEPNAPGLNDWTALHMAAAYGLKEACEVLLYNSEDTNINARTSMNRTPLHLATIHNHLNVVKLLVHEGAFIDFTDNDKNTCLHYASTQGYKEIVEWLLRKDPMLEIKNIRGRTSIDIALNYETFMVFYEHCKRANKELLITGYTRTIVHHTLLHNSREDQINALLQKSCTPPSLNDLKVFSERPTLQRAKKPKKSINFSKFLFPPSKVGPTDFRGLLQLGKGSFGEVYLVEKFDTLEKFALKVLRKEKVLGNNLVRYAFTERNILMTISHPFIVKLNYAFQTPEKLVMVMDFCPNGDLGTQLAREKKFSEEKAKFYLIEVLLALQELHKHGIIFRDLKPDNVVLDGEGHAKLTDFGLSKEGIADDKLTQSFCGSVAYLAPEMIRRTGHSRSVDWYLFGVLFYEMIVGSPPYYSSNREQLFNNIQRGKLKMPSSVSSEAKNLMKILLQRDPSKRLGASKKDAEDVKADPFFKGVNWEDYYNKKVKPPQFHPIRRVYKEINLEKMFGKLEDDVPVPRLDGWSVLQPS</sequence>
<dbReference type="FunFam" id="1.10.510.10:FF:000210">
    <property type="entry name" value="Non-specific serine/threonine protein kinase"/>
    <property type="match status" value="1"/>
</dbReference>
<evidence type="ECO:0000256" key="5">
    <source>
        <dbReference type="ARBA" id="ARBA00022840"/>
    </source>
</evidence>
<dbReference type="Pfam" id="PF12796">
    <property type="entry name" value="Ank_2"/>
    <property type="match status" value="1"/>
</dbReference>
<feature type="binding site" evidence="7">
    <location>
        <position position="357"/>
    </location>
    <ligand>
        <name>ATP</name>
        <dbReference type="ChEBI" id="CHEBI:30616"/>
    </ligand>
</feature>
<feature type="repeat" description="ANK" evidence="6">
    <location>
        <begin position="159"/>
        <end position="191"/>
    </location>
</feature>
<proteinExistence type="predicted"/>
<accession>A0A1R2C5Z1</accession>
<keyword evidence="11" id="KW-1185">Reference proteome</keyword>
<feature type="domain" description="Protein kinase" evidence="9">
    <location>
        <begin position="328"/>
        <end position="585"/>
    </location>
</feature>
<dbReference type="InterPro" id="IPR036770">
    <property type="entry name" value="Ankyrin_rpt-contain_sf"/>
</dbReference>
<dbReference type="PANTHER" id="PTHR24351">
    <property type="entry name" value="RIBOSOMAL PROTEIN S6 KINASE"/>
    <property type="match status" value="1"/>
</dbReference>
<dbReference type="InterPro" id="IPR017441">
    <property type="entry name" value="Protein_kinase_ATP_BS"/>
</dbReference>
<evidence type="ECO:0000256" key="7">
    <source>
        <dbReference type="PROSITE-ProRule" id="PRU10141"/>
    </source>
</evidence>
<feature type="repeat" description="ANK" evidence="6">
    <location>
        <begin position="124"/>
        <end position="156"/>
    </location>
</feature>
<dbReference type="PROSITE" id="PS00107">
    <property type="entry name" value="PROTEIN_KINASE_ATP"/>
    <property type="match status" value="1"/>
</dbReference>
<dbReference type="PROSITE" id="PS50297">
    <property type="entry name" value="ANK_REP_REGION"/>
    <property type="match status" value="1"/>
</dbReference>
<feature type="compositionally biased region" description="Low complexity" evidence="8">
    <location>
        <begin position="25"/>
        <end position="37"/>
    </location>
</feature>